<proteinExistence type="predicted"/>
<evidence type="ECO:0000256" key="1">
    <source>
        <dbReference type="SAM" id="MobiDB-lite"/>
    </source>
</evidence>
<accession>A0A2K1QFN3</accession>
<sequence length="384" mass="39853">MRAFSKVAVLALCLAAFEAKLAQGLETRGFMDDFFASDSGSDAATGAVVDHAAKKFGVDDVDEILGDDKPVKDDNPFKDMLKDDEDDQDNKKDGEKKDEGKKNDEHNKPTTTTASNYEAMPSTTGSSTSTSSSAALPTPSFPFTNTTDFWKESKPGHVGPKIVMQTGSVSNCRTSDGSSTGIRITNGTCIGGESTPSSTSALSFDSSSAIAHNSSFTANITSALHSAASSITSVKSNNLIGADSTLASNSTHSWNTTHTWNSTHVYGSTLRGNTSFTSSANSSKATELHSKAGSRTSTESFTYDPHNTADALREQGYNSTGSNIQSSISVGSASSAAGKNGSAATPSRKGSLFDSGANGHLVLEEAFGCAWALVMVVAGAVVLL</sequence>
<dbReference type="Proteomes" id="UP000243797">
    <property type="component" value="Unassembled WGS sequence"/>
</dbReference>
<organism evidence="3 4">
    <name type="scientific">Sphaceloma murrayae</name>
    <dbReference type="NCBI Taxonomy" id="2082308"/>
    <lineage>
        <taxon>Eukaryota</taxon>
        <taxon>Fungi</taxon>
        <taxon>Dikarya</taxon>
        <taxon>Ascomycota</taxon>
        <taxon>Pezizomycotina</taxon>
        <taxon>Dothideomycetes</taxon>
        <taxon>Dothideomycetidae</taxon>
        <taxon>Myriangiales</taxon>
        <taxon>Elsinoaceae</taxon>
        <taxon>Sphaceloma</taxon>
    </lineage>
</organism>
<gene>
    <name evidence="3" type="ORF">CAC42_1429</name>
</gene>
<name>A0A2K1QFN3_9PEZI</name>
<feature type="region of interest" description="Disordered" evidence="1">
    <location>
        <begin position="64"/>
        <end position="139"/>
    </location>
</feature>
<feature type="signal peptide" evidence="2">
    <location>
        <begin position="1"/>
        <end position="24"/>
    </location>
</feature>
<feature type="compositionally biased region" description="Basic and acidic residues" evidence="1">
    <location>
        <begin position="66"/>
        <end position="81"/>
    </location>
</feature>
<feature type="region of interest" description="Disordered" evidence="1">
    <location>
        <begin position="276"/>
        <end position="305"/>
    </location>
</feature>
<dbReference type="EMBL" id="NKHZ01000089">
    <property type="protein sequence ID" value="PNS13938.1"/>
    <property type="molecule type" value="Genomic_DNA"/>
</dbReference>
<keyword evidence="2" id="KW-0732">Signal</keyword>
<dbReference type="AlphaFoldDB" id="A0A2K1QFN3"/>
<protein>
    <submittedName>
        <fullName evidence="3">Uncharacterized protein</fullName>
    </submittedName>
</protein>
<feature type="compositionally biased region" description="Low complexity" evidence="1">
    <location>
        <begin position="119"/>
        <end position="138"/>
    </location>
</feature>
<dbReference type="OrthoDB" id="3932539at2759"/>
<reference evidence="3 4" key="1">
    <citation type="submission" date="2017-06" db="EMBL/GenBank/DDBJ databases">
        <title>Draft genome sequence of a variant of Elsinoe murrayae.</title>
        <authorList>
            <person name="Cheng Q."/>
        </authorList>
    </citation>
    <scope>NUCLEOTIDE SEQUENCE [LARGE SCALE GENOMIC DNA]</scope>
    <source>
        <strain evidence="3 4">CQ-2017a</strain>
    </source>
</reference>
<evidence type="ECO:0000256" key="2">
    <source>
        <dbReference type="SAM" id="SignalP"/>
    </source>
</evidence>
<feature type="chain" id="PRO_5014373152" evidence="2">
    <location>
        <begin position="25"/>
        <end position="384"/>
    </location>
</feature>
<feature type="compositionally biased region" description="Basic and acidic residues" evidence="1">
    <location>
        <begin position="89"/>
        <end position="108"/>
    </location>
</feature>
<dbReference type="InParanoid" id="A0A2K1QFN3"/>
<evidence type="ECO:0000313" key="4">
    <source>
        <dbReference type="Proteomes" id="UP000243797"/>
    </source>
</evidence>
<evidence type="ECO:0000313" key="3">
    <source>
        <dbReference type="EMBL" id="PNS13938.1"/>
    </source>
</evidence>
<feature type="compositionally biased region" description="Polar residues" evidence="1">
    <location>
        <begin position="276"/>
        <end position="285"/>
    </location>
</feature>
<keyword evidence="4" id="KW-1185">Reference proteome</keyword>
<comment type="caution">
    <text evidence="3">The sequence shown here is derived from an EMBL/GenBank/DDBJ whole genome shotgun (WGS) entry which is preliminary data.</text>
</comment>